<gene>
    <name evidence="1" type="ORF">EVAR_19251_1</name>
</gene>
<keyword evidence="2" id="KW-1185">Reference proteome</keyword>
<dbReference type="EMBL" id="BGZK01000161">
    <property type="protein sequence ID" value="GBP24377.1"/>
    <property type="molecule type" value="Genomic_DNA"/>
</dbReference>
<organism evidence="1 2">
    <name type="scientific">Eumeta variegata</name>
    <name type="common">Bagworm moth</name>
    <name type="synonym">Eumeta japonica</name>
    <dbReference type="NCBI Taxonomy" id="151549"/>
    <lineage>
        <taxon>Eukaryota</taxon>
        <taxon>Metazoa</taxon>
        <taxon>Ecdysozoa</taxon>
        <taxon>Arthropoda</taxon>
        <taxon>Hexapoda</taxon>
        <taxon>Insecta</taxon>
        <taxon>Pterygota</taxon>
        <taxon>Neoptera</taxon>
        <taxon>Endopterygota</taxon>
        <taxon>Lepidoptera</taxon>
        <taxon>Glossata</taxon>
        <taxon>Ditrysia</taxon>
        <taxon>Tineoidea</taxon>
        <taxon>Psychidae</taxon>
        <taxon>Oiketicinae</taxon>
        <taxon>Eumeta</taxon>
    </lineage>
</organism>
<proteinExistence type="predicted"/>
<evidence type="ECO:0000313" key="2">
    <source>
        <dbReference type="Proteomes" id="UP000299102"/>
    </source>
</evidence>
<name>A0A4C1UE32_EUMVA</name>
<comment type="caution">
    <text evidence="1">The sequence shown here is derived from an EMBL/GenBank/DDBJ whole genome shotgun (WGS) entry which is preliminary data.</text>
</comment>
<dbReference type="Proteomes" id="UP000299102">
    <property type="component" value="Unassembled WGS sequence"/>
</dbReference>
<sequence length="121" mass="13748">MHVKVTAYLLKKGQILSTRKRRAYAERSMDVDEARNICNDRPLKIGGMCLLFWKIDDELITITMMVVDAQTDESELYNASAAARLAEGEAHNKRNLIYGTAYIARGEDLHAPRRLGREPIL</sequence>
<accession>A0A4C1UE32</accession>
<dbReference type="AlphaFoldDB" id="A0A4C1UE32"/>
<reference evidence="1 2" key="1">
    <citation type="journal article" date="2019" name="Commun. Biol.">
        <title>The bagworm genome reveals a unique fibroin gene that provides high tensile strength.</title>
        <authorList>
            <person name="Kono N."/>
            <person name="Nakamura H."/>
            <person name="Ohtoshi R."/>
            <person name="Tomita M."/>
            <person name="Numata K."/>
            <person name="Arakawa K."/>
        </authorList>
    </citation>
    <scope>NUCLEOTIDE SEQUENCE [LARGE SCALE GENOMIC DNA]</scope>
</reference>
<protein>
    <submittedName>
        <fullName evidence="1">Uncharacterized protein</fullName>
    </submittedName>
</protein>
<evidence type="ECO:0000313" key="1">
    <source>
        <dbReference type="EMBL" id="GBP24377.1"/>
    </source>
</evidence>